<gene>
    <name evidence="1" type="ORF">UFOPK3267_00965</name>
</gene>
<dbReference type="AlphaFoldDB" id="A0A6J7BUW8"/>
<dbReference type="EMBL" id="CAFBIY010000040">
    <property type="protein sequence ID" value="CAB4849637.1"/>
    <property type="molecule type" value="Genomic_DNA"/>
</dbReference>
<accession>A0A6J7BUW8</accession>
<organism evidence="1">
    <name type="scientific">freshwater metagenome</name>
    <dbReference type="NCBI Taxonomy" id="449393"/>
    <lineage>
        <taxon>unclassified sequences</taxon>
        <taxon>metagenomes</taxon>
        <taxon>ecological metagenomes</taxon>
    </lineage>
</organism>
<protein>
    <submittedName>
        <fullName evidence="1">Unannotated protein</fullName>
    </submittedName>
</protein>
<evidence type="ECO:0000313" key="1">
    <source>
        <dbReference type="EMBL" id="CAB4849637.1"/>
    </source>
</evidence>
<sequence>MIVLSTGNDTVRPLPWKYPSSGLVNEIVGVCTEIRSDAFTSTIGAVPKIAPVSTCVTALLIVVQPSSGVGQNWVISPSTNATSATTTEPTTVNAKMVSNAMYSVSASTPANAALNSGLHA</sequence>
<name>A0A6J7BUW8_9ZZZZ</name>
<proteinExistence type="predicted"/>
<reference evidence="1" key="1">
    <citation type="submission" date="2020-05" db="EMBL/GenBank/DDBJ databases">
        <authorList>
            <person name="Chiriac C."/>
            <person name="Salcher M."/>
            <person name="Ghai R."/>
            <person name="Kavagutti S V."/>
        </authorList>
    </citation>
    <scope>NUCLEOTIDE SEQUENCE</scope>
</reference>